<accession>A0A9D5HD46</accession>
<evidence type="ECO:0000313" key="3">
    <source>
        <dbReference type="EMBL" id="KAJ0971748.1"/>
    </source>
</evidence>
<sequence length="87" mass="9749">MDAQYRGGGVQLNSMPCAACRKLHRRCNQDCVLAPYFPASQPEKFAQVHKVFGASNVIKMLLRSIVLIVAEFCRNTSIKFNEFTLLG</sequence>
<dbReference type="PROSITE" id="PS50891">
    <property type="entry name" value="LOB"/>
    <property type="match status" value="1"/>
</dbReference>
<comment type="caution">
    <text evidence="3">The sequence shown here is derived from an EMBL/GenBank/DDBJ whole genome shotgun (WGS) entry which is preliminary data.</text>
</comment>
<proteinExistence type="inferred from homology"/>
<feature type="domain" description="LOB" evidence="2">
    <location>
        <begin position="15"/>
        <end position="87"/>
    </location>
</feature>
<dbReference type="EMBL" id="JAGGNH010000005">
    <property type="protein sequence ID" value="KAJ0971748.1"/>
    <property type="molecule type" value="Genomic_DNA"/>
</dbReference>
<protein>
    <recommendedName>
        <fullName evidence="2">LOB domain-containing protein</fullName>
    </recommendedName>
</protein>
<keyword evidence="4" id="KW-1185">Reference proteome</keyword>
<organism evidence="3 4">
    <name type="scientific">Dioscorea zingiberensis</name>
    <dbReference type="NCBI Taxonomy" id="325984"/>
    <lineage>
        <taxon>Eukaryota</taxon>
        <taxon>Viridiplantae</taxon>
        <taxon>Streptophyta</taxon>
        <taxon>Embryophyta</taxon>
        <taxon>Tracheophyta</taxon>
        <taxon>Spermatophyta</taxon>
        <taxon>Magnoliopsida</taxon>
        <taxon>Liliopsida</taxon>
        <taxon>Dioscoreales</taxon>
        <taxon>Dioscoreaceae</taxon>
        <taxon>Dioscorea</taxon>
    </lineage>
</organism>
<gene>
    <name evidence="3" type="ORF">J5N97_019707</name>
</gene>
<dbReference type="PANTHER" id="PTHR31301">
    <property type="entry name" value="LOB DOMAIN-CONTAINING PROTEIN 4-RELATED"/>
    <property type="match status" value="1"/>
</dbReference>
<evidence type="ECO:0000256" key="1">
    <source>
        <dbReference type="ARBA" id="ARBA00005474"/>
    </source>
</evidence>
<reference evidence="3" key="2">
    <citation type="journal article" date="2022" name="Hortic Res">
        <title>The genome of Dioscorea zingiberensis sheds light on the biosynthesis, origin and evolution of the medicinally important diosgenin saponins.</title>
        <authorList>
            <person name="Li Y."/>
            <person name="Tan C."/>
            <person name="Li Z."/>
            <person name="Guo J."/>
            <person name="Li S."/>
            <person name="Chen X."/>
            <person name="Wang C."/>
            <person name="Dai X."/>
            <person name="Yang H."/>
            <person name="Song W."/>
            <person name="Hou L."/>
            <person name="Xu J."/>
            <person name="Tong Z."/>
            <person name="Xu A."/>
            <person name="Yuan X."/>
            <person name="Wang W."/>
            <person name="Yang Q."/>
            <person name="Chen L."/>
            <person name="Sun Z."/>
            <person name="Wang K."/>
            <person name="Pan B."/>
            <person name="Chen J."/>
            <person name="Bao Y."/>
            <person name="Liu F."/>
            <person name="Qi X."/>
            <person name="Gang D.R."/>
            <person name="Wen J."/>
            <person name="Li J."/>
        </authorList>
    </citation>
    <scope>NUCLEOTIDE SEQUENCE</scope>
    <source>
        <strain evidence="3">Dzin_1.0</strain>
    </source>
</reference>
<dbReference type="AlphaFoldDB" id="A0A9D5HD46"/>
<evidence type="ECO:0000259" key="2">
    <source>
        <dbReference type="PROSITE" id="PS50891"/>
    </source>
</evidence>
<dbReference type="InterPro" id="IPR004883">
    <property type="entry name" value="LOB"/>
</dbReference>
<dbReference type="OrthoDB" id="1927167at2759"/>
<comment type="similarity">
    <text evidence="1">Belongs to the LOB domain-containing protein family.</text>
</comment>
<reference evidence="3" key="1">
    <citation type="submission" date="2021-03" db="EMBL/GenBank/DDBJ databases">
        <authorList>
            <person name="Li Z."/>
            <person name="Yang C."/>
        </authorList>
    </citation>
    <scope>NUCLEOTIDE SEQUENCE</scope>
    <source>
        <strain evidence="3">Dzin_1.0</strain>
        <tissue evidence="3">Leaf</tissue>
    </source>
</reference>
<name>A0A9D5HD46_9LILI</name>
<dbReference type="Proteomes" id="UP001085076">
    <property type="component" value="Miscellaneous, Linkage group lg05"/>
</dbReference>
<dbReference type="PANTHER" id="PTHR31301:SF77">
    <property type="entry name" value="LOB DOMAIN-CONTAINING PROTEIN 1-LIKE"/>
    <property type="match status" value="1"/>
</dbReference>
<dbReference type="Pfam" id="PF03195">
    <property type="entry name" value="LOB"/>
    <property type="match status" value="1"/>
</dbReference>
<evidence type="ECO:0000313" key="4">
    <source>
        <dbReference type="Proteomes" id="UP001085076"/>
    </source>
</evidence>